<dbReference type="Pfam" id="PF00571">
    <property type="entry name" value="CBS"/>
    <property type="match status" value="2"/>
</dbReference>
<evidence type="ECO:0000259" key="3">
    <source>
        <dbReference type="SMART" id="SM00116"/>
    </source>
</evidence>
<accession>A0A1X2GHZ5</accession>
<feature type="domain" description="CBS" evidence="3">
    <location>
        <begin position="122"/>
        <end position="171"/>
    </location>
</feature>
<dbReference type="STRING" id="101127.A0A1X2GHZ5"/>
<feature type="domain" description="CBS" evidence="3">
    <location>
        <begin position="43"/>
        <end position="91"/>
    </location>
</feature>
<name>A0A1X2GHZ5_9FUNG</name>
<keyword evidence="5" id="KW-1185">Reference proteome</keyword>
<dbReference type="SUPFAM" id="SSF54631">
    <property type="entry name" value="CBS-domain pair"/>
    <property type="match status" value="2"/>
</dbReference>
<dbReference type="InterPro" id="IPR046342">
    <property type="entry name" value="CBS_dom_sf"/>
</dbReference>
<dbReference type="AlphaFoldDB" id="A0A1X2GHZ5"/>
<proteinExistence type="predicted"/>
<dbReference type="PANTHER" id="PTHR13780:SF128">
    <property type="entry name" value="CBS DOMAIN-CONTAINING PROTEIN"/>
    <property type="match status" value="1"/>
</dbReference>
<dbReference type="PANTHER" id="PTHR13780">
    <property type="entry name" value="AMP-ACTIVATED PROTEIN KINASE, GAMMA REGULATORY SUBUNIT"/>
    <property type="match status" value="1"/>
</dbReference>
<organism evidence="4 5">
    <name type="scientific">Hesseltinella vesiculosa</name>
    <dbReference type="NCBI Taxonomy" id="101127"/>
    <lineage>
        <taxon>Eukaryota</taxon>
        <taxon>Fungi</taxon>
        <taxon>Fungi incertae sedis</taxon>
        <taxon>Mucoromycota</taxon>
        <taxon>Mucoromycotina</taxon>
        <taxon>Mucoromycetes</taxon>
        <taxon>Mucorales</taxon>
        <taxon>Cunninghamellaceae</taxon>
        <taxon>Hesseltinella</taxon>
    </lineage>
</organism>
<dbReference type="InterPro" id="IPR000644">
    <property type="entry name" value="CBS_dom"/>
</dbReference>
<evidence type="ECO:0000313" key="5">
    <source>
        <dbReference type="Proteomes" id="UP000242146"/>
    </source>
</evidence>
<dbReference type="Proteomes" id="UP000242146">
    <property type="component" value="Unassembled WGS sequence"/>
</dbReference>
<dbReference type="CDD" id="cd02205">
    <property type="entry name" value="CBS_pair_SF"/>
    <property type="match status" value="1"/>
</dbReference>
<dbReference type="InterPro" id="IPR050511">
    <property type="entry name" value="AMPK_gamma/SDS23_families"/>
</dbReference>
<keyword evidence="2" id="KW-0129">CBS domain</keyword>
<feature type="domain" description="CBS" evidence="3">
    <location>
        <begin position="200"/>
        <end position="249"/>
    </location>
</feature>
<reference evidence="4 5" key="1">
    <citation type="submission" date="2016-07" db="EMBL/GenBank/DDBJ databases">
        <title>Pervasive Adenine N6-methylation of Active Genes in Fungi.</title>
        <authorList>
            <consortium name="DOE Joint Genome Institute"/>
            <person name="Mondo S.J."/>
            <person name="Dannebaum R.O."/>
            <person name="Kuo R.C."/>
            <person name="Labutti K."/>
            <person name="Haridas S."/>
            <person name="Kuo A."/>
            <person name="Salamov A."/>
            <person name="Ahrendt S.R."/>
            <person name="Lipzen A."/>
            <person name="Sullivan W."/>
            <person name="Andreopoulos W.B."/>
            <person name="Clum A."/>
            <person name="Lindquist E."/>
            <person name="Daum C."/>
            <person name="Ramamoorthy G.K."/>
            <person name="Gryganskyi A."/>
            <person name="Culley D."/>
            <person name="Magnuson J.K."/>
            <person name="James T.Y."/>
            <person name="O'Malley M.A."/>
            <person name="Stajich J.E."/>
            <person name="Spatafora J.W."/>
            <person name="Visel A."/>
            <person name="Grigoriev I.V."/>
        </authorList>
    </citation>
    <scope>NUCLEOTIDE SEQUENCE [LARGE SCALE GENOMIC DNA]</scope>
    <source>
        <strain evidence="4 5">NRRL 3301</strain>
    </source>
</reference>
<sequence length="323" mass="36353">MATLQQTATPPLGQRRRSTHRTFIETKTVGNVINKVKPPSERYLVDLPITASVEQAFDVLLAEEILSLPVYRLDNNVKTYLTIISVLDLLKLYSRHKMDALPSDFFQHQLQEAMGNTDESSHLVTVSRSDGLKQVLSLFTEHGAHRVLVQPENEGDAPVLLSQMDLVRYFQAHNHHLGPILDATVPSLVVNGQRLHKPQSMESITFKTKATDAFDQLARHPTINAVPIVDDDEVLVGDLSPEDLRGLNKERLQQLDRPVLMFLRDSHGELYPPFTCHARFTLSQLMASIVLRNAHRLWWVDVEGHVQGIITLTDVLGAFINDA</sequence>
<evidence type="ECO:0000256" key="2">
    <source>
        <dbReference type="ARBA" id="ARBA00023122"/>
    </source>
</evidence>
<protein>
    <recommendedName>
        <fullName evidence="3">CBS domain-containing protein</fullName>
    </recommendedName>
</protein>
<keyword evidence="1" id="KW-0677">Repeat</keyword>
<dbReference type="SMART" id="SM00116">
    <property type="entry name" value="CBS"/>
    <property type="match status" value="4"/>
</dbReference>
<dbReference type="EMBL" id="MCGT01000014">
    <property type="protein sequence ID" value="ORX54110.1"/>
    <property type="molecule type" value="Genomic_DNA"/>
</dbReference>
<evidence type="ECO:0000313" key="4">
    <source>
        <dbReference type="EMBL" id="ORX54110.1"/>
    </source>
</evidence>
<feature type="domain" description="CBS" evidence="3">
    <location>
        <begin position="272"/>
        <end position="320"/>
    </location>
</feature>
<comment type="caution">
    <text evidence="4">The sequence shown here is derived from an EMBL/GenBank/DDBJ whole genome shotgun (WGS) entry which is preliminary data.</text>
</comment>
<dbReference type="OrthoDB" id="449052at2759"/>
<dbReference type="Gene3D" id="3.10.580.10">
    <property type="entry name" value="CBS-domain"/>
    <property type="match status" value="2"/>
</dbReference>
<evidence type="ECO:0000256" key="1">
    <source>
        <dbReference type="ARBA" id="ARBA00022737"/>
    </source>
</evidence>
<gene>
    <name evidence="4" type="ORF">DM01DRAFT_1383482</name>
</gene>